<dbReference type="Pfam" id="PF04978">
    <property type="entry name" value="MST"/>
    <property type="match status" value="1"/>
</dbReference>
<sequence length="176" mass="21081">MMDNEKLYVIGDLPGFAPQIGRLVSMMNYVRHTTLQTVKNLSVDQLDYVHDEDSNSIGALLRHYAAVEKFYQVFTFEGRQLNEEEYREWGAALELGEQGRKELRGWTLERHMESMLQVREATLAEFRKRDDEWLMREQPFWGGKPANFHFMWFHVFEDEINHRGQMRWLVKRLPKL</sequence>
<organism evidence="1 2">
    <name type="scientific">Paenibacillus contaminans</name>
    <dbReference type="NCBI Taxonomy" id="450362"/>
    <lineage>
        <taxon>Bacteria</taxon>
        <taxon>Bacillati</taxon>
        <taxon>Bacillota</taxon>
        <taxon>Bacilli</taxon>
        <taxon>Bacillales</taxon>
        <taxon>Paenibacillaceae</taxon>
        <taxon>Paenibacillus</taxon>
    </lineage>
</organism>
<dbReference type="RefSeq" id="WP_113036793.1">
    <property type="nucleotide sequence ID" value="NZ_QMFB01000057.1"/>
</dbReference>
<gene>
    <name evidence="1" type="ORF">DQG23_40805</name>
</gene>
<comment type="caution">
    <text evidence="1">The sequence shown here is derived from an EMBL/GenBank/DDBJ whole genome shotgun (WGS) entry which is preliminary data.</text>
</comment>
<dbReference type="Gene3D" id="1.20.120.450">
    <property type="entry name" value="dinb family like domain"/>
    <property type="match status" value="1"/>
</dbReference>
<reference evidence="1 2" key="1">
    <citation type="journal article" date="2009" name="Int. J. Syst. Evol. Microbiol.">
        <title>Paenibacillus contaminans sp. nov., isolated from a contaminated laboratory plate.</title>
        <authorList>
            <person name="Chou J.H."/>
            <person name="Lee J.H."/>
            <person name="Lin M.C."/>
            <person name="Chang P.S."/>
            <person name="Arun A.B."/>
            <person name="Young C.C."/>
            <person name="Chen W.M."/>
        </authorList>
    </citation>
    <scope>NUCLEOTIDE SEQUENCE [LARGE SCALE GENOMIC DNA]</scope>
    <source>
        <strain evidence="1 2">CKOBP-6</strain>
    </source>
</reference>
<protein>
    <submittedName>
        <fullName evidence="1">Integrase</fullName>
    </submittedName>
</protein>
<evidence type="ECO:0000313" key="1">
    <source>
        <dbReference type="EMBL" id="RAV08651.1"/>
    </source>
</evidence>
<dbReference type="EMBL" id="QMFB01000057">
    <property type="protein sequence ID" value="RAV08651.1"/>
    <property type="molecule type" value="Genomic_DNA"/>
</dbReference>
<evidence type="ECO:0000313" key="2">
    <source>
        <dbReference type="Proteomes" id="UP000250369"/>
    </source>
</evidence>
<dbReference type="Proteomes" id="UP000250369">
    <property type="component" value="Unassembled WGS sequence"/>
</dbReference>
<dbReference type="SUPFAM" id="SSF109854">
    <property type="entry name" value="DinB/YfiT-like putative metalloenzymes"/>
    <property type="match status" value="1"/>
</dbReference>
<dbReference type="OrthoDB" id="117483at2"/>
<name>A0A329LL36_9BACL</name>
<keyword evidence="2" id="KW-1185">Reference proteome</keyword>
<dbReference type="AlphaFoldDB" id="A0A329LL36"/>
<dbReference type="InterPro" id="IPR034660">
    <property type="entry name" value="DinB/YfiT-like"/>
</dbReference>
<dbReference type="InterPro" id="IPR007061">
    <property type="entry name" value="MST-like"/>
</dbReference>
<proteinExistence type="predicted"/>
<accession>A0A329LL36</accession>